<evidence type="ECO:0000313" key="5">
    <source>
        <dbReference type="Proteomes" id="UP000518266"/>
    </source>
</evidence>
<keyword evidence="3" id="KW-0812">Transmembrane</keyword>
<feature type="coiled-coil region" evidence="1">
    <location>
        <begin position="90"/>
        <end position="117"/>
    </location>
</feature>
<dbReference type="OrthoDB" id="6133475at2759"/>
<accession>A0A7J5YRX5</accession>
<protein>
    <submittedName>
        <fullName evidence="4">Uncharacterized protein</fullName>
    </submittedName>
</protein>
<organism evidence="4 5">
    <name type="scientific">Dissostichus mawsoni</name>
    <name type="common">Antarctic cod</name>
    <dbReference type="NCBI Taxonomy" id="36200"/>
    <lineage>
        <taxon>Eukaryota</taxon>
        <taxon>Metazoa</taxon>
        <taxon>Chordata</taxon>
        <taxon>Craniata</taxon>
        <taxon>Vertebrata</taxon>
        <taxon>Euteleostomi</taxon>
        <taxon>Actinopterygii</taxon>
        <taxon>Neopterygii</taxon>
        <taxon>Teleostei</taxon>
        <taxon>Neoteleostei</taxon>
        <taxon>Acanthomorphata</taxon>
        <taxon>Eupercaria</taxon>
        <taxon>Perciformes</taxon>
        <taxon>Notothenioidei</taxon>
        <taxon>Nototheniidae</taxon>
        <taxon>Dissostichus</taxon>
    </lineage>
</organism>
<dbReference type="EMBL" id="JAAKFY010000009">
    <property type="protein sequence ID" value="KAF3852322.1"/>
    <property type="molecule type" value="Genomic_DNA"/>
</dbReference>
<sequence>MEVDYVNERPRREQKRSRDAYRTDRRRCRLIFLIFGVLCMIQAILNVSLRLSCEYVYRGPSNLECNATGVSDQEKYNLLQQRFNALTRDHNLCENRNTELNNRISNMEDDMNRLKNQLKE</sequence>
<feature type="region of interest" description="Disordered" evidence="2">
    <location>
        <begin position="1"/>
        <end position="20"/>
    </location>
</feature>
<comment type="caution">
    <text evidence="4">The sequence shown here is derived from an EMBL/GenBank/DDBJ whole genome shotgun (WGS) entry which is preliminary data.</text>
</comment>
<keyword evidence="3" id="KW-1133">Transmembrane helix</keyword>
<reference evidence="4 5" key="1">
    <citation type="submission" date="2020-03" db="EMBL/GenBank/DDBJ databases">
        <title>Dissostichus mawsoni Genome sequencing and assembly.</title>
        <authorList>
            <person name="Park H."/>
        </authorList>
    </citation>
    <scope>NUCLEOTIDE SEQUENCE [LARGE SCALE GENOMIC DNA]</scope>
    <source>
        <strain evidence="4">DM0001</strain>
        <tissue evidence="4">Muscle</tissue>
    </source>
</reference>
<keyword evidence="1" id="KW-0175">Coiled coil</keyword>
<evidence type="ECO:0000256" key="3">
    <source>
        <dbReference type="SAM" id="Phobius"/>
    </source>
</evidence>
<keyword evidence="3" id="KW-0472">Membrane</keyword>
<feature type="transmembrane region" description="Helical" evidence="3">
    <location>
        <begin position="30"/>
        <end position="49"/>
    </location>
</feature>
<keyword evidence="5" id="KW-1185">Reference proteome</keyword>
<name>A0A7J5YRX5_DISMA</name>
<evidence type="ECO:0000313" key="4">
    <source>
        <dbReference type="EMBL" id="KAF3852322.1"/>
    </source>
</evidence>
<evidence type="ECO:0000256" key="1">
    <source>
        <dbReference type="SAM" id="Coils"/>
    </source>
</evidence>
<dbReference type="AlphaFoldDB" id="A0A7J5YRX5"/>
<evidence type="ECO:0000256" key="2">
    <source>
        <dbReference type="SAM" id="MobiDB-lite"/>
    </source>
</evidence>
<proteinExistence type="predicted"/>
<dbReference type="Proteomes" id="UP000518266">
    <property type="component" value="Unassembled WGS sequence"/>
</dbReference>
<gene>
    <name evidence="4" type="ORF">F7725_005677</name>
</gene>